<organism evidence="2 3">
    <name type="scientific">Paeniroseomonas aquatica</name>
    <dbReference type="NCBI Taxonomy" id="373043"/>
    <lineage>
        <taxon>Bacteria</taxon>
        <taxon>Pseudomonadati</taxon>
        <taxon>Pseudomonadota</taxon>
        <taxon>Alphaproteobacteria</taxon>
        <taxon>Acetobacterales</taxon>
        <taxon>Acetobacteraceae</taxon>
        <taxon>Paeniroseomonas</taxon>
    </lineage>
</organism>
<feature type="non-terminal residue" evidence="2">
    <location>
        <position position="158"/>
    </location>
</feature>
<dbReference type="InterPro" id="IPR042100">
    <property type="entry name" value="Bug_dom1"/>
</dbReference>
<protein>
    <submittedName>
        <fullName evidence="2">Tripartite tricarboxylate transporter substrate-binding protein</fullName>
    </submittedName>
</protein>
<accession>A0ABT8A8I3</accession>
<dbReference type="InterPro" id="IPR005064">
    <property type="entry name" value="BUG"/>
</dbReference>
<dbReference type="Pfam" id="PF03401">
    <property type="entry name" value="TctC"/>
    <property type="match status" value="1"/>
</dbReference>
<reference evidence="3" key="1">
    <citation type="journal article" date="2019" name="Int. J. Syst. Evol. Microbiol.">
        <title>The Global Catalogue of Microorganisms (GCM) 10K type strain sequencing project: providing services to taxonomists for standard genome sequencing and annotation.</title>
        <authorList>
            <consortium name="The Broad Institute Genomics Platform"/>
            <consortium name="The Broad Institute Genome Sequencing Center for Infectious Disease"/>
            <person name="Wu L."/>
            <person name="Ma J."/>
        </authorList>
    </citation>
    <scope>NUCLEOTIDE SEQUENCE [LARGE SCALE GENOMIC DNA]</scope>
    <source>
        <strain evidence="3">CECT 7131</strain>
    </source>
</reference>
<gene>
    <name evidence="2" type="ORF">QWZ14_16775</name>
</gene>
<evidence type="ECO:0000256" key="1">
    <source>
        <dbReference type="ARBA" id="ARBA00006987"/>
    </source>
</evidence>
<dbReference type="EMBL" id="JAUFPN010000157">
    <property type="protein sequence ID" value="MDN3566025.1"/>
    <property type="molecule type" value="Genomic_DNA"/>
</dbReference>
<name>A0ABT8A8I3_9PROT</name>
<proteinExistence type="inferred from homology"/>
<keyword evidence="3" id="KW-1185">Reference proteome</keyword>
<dbReference type="PANTHER" id="PTHR42928:SF5">
    <property type="entry name" value="BLR1237 PROTEIN"/>
    <property type="match status" value="1"/>
</dbReference>
<dbReference type="Proteomes" id="UP001529369">
    <property type="component" value="Unassembled WGS sequence"/>
</dbReference>
<comment type="similarity">
    <text evidence="1">Belongs to the UPF0065 (bug) family.</text>
</comment>
<comment type="caution">
    <text evidence="2">The sequence shown here is derived from an EMBL/GenBank/DDBJ whole genome shotgun (WGS) entry which is preliminary data.</text>
</comment>
<evidence type="ECO:0000313" key="3">
    <source>
        <dbReference type="Proteomes" id="UP001529369"/>
    </source>
</evidence>
<dbReference type="PANTHER" id="PTHR42928">
    <property type="entry name" value="TRICARBOXYLATE-BINDING PROTEIN"/>
    <property type="match status" value="1"/>
</dbReference>
<dbReference type="RefSeq" id="WP_290317918.1">
    <property type="nucleotide sequence ID" value="NZ_JAUFPN010000157.1"/>
</dbReference>
<sequence>MRKRRTEIKGTDSGSLSRRLSLALAATLITPLRAAANPGSNWPDRAVRYINPYPPGGPTDTLSRVYCAQMTELAGHQFFVENRSGSGGNVGVDAIAKSAPDGYTIGLGGIASHAIAPTLRPDLPFDPAKDFTFVSGLWQLPNLLAIHPEVPARTVPEL</sequence>
<evidence type="ECO:0000313" key="2">
    <source>
        <dbReference type="EMBL" id="MDN3566025.1"/>
    </source>
</evidence>
<dbReference type="Gene3D" id="3.40.190.10">
    <property type="entry name" value="Periplasmic binding protein-like II"/>
    <property type="match status" value="1"/>
</dbReference>
<dbReference type="Gene3D" id="3.40.190.150">
    <property type="entry name" value="Bordetella uptake gene, domain 1"/>
    <property type="match status" value="1"/>
</dbReference>